<dbReference type="EnsemblMetazoa" id="BGLB036475-RA">
    <property type="protein sequence ID" value="BGLB036475-PA"/>
    <property type="gene ID" value="BGLB036475"/>
</dbReference>
<dbReference type="AlphaFoldDB" id="A0A2C9LYK0"/>
<sequence>MSTRKLTNKVFILPASHQTYDLSPSDHSQCSTYKGFPSRASTFISTFKQNQRISFTREWFYEEMAVVPTMDMSLGSNVPKRQCLLRPLNYASDPCPVCEHVFRYRDRIVDPRPSWTFAKSKITNTRPLTVPPNSDGEMKCHQNCALHPRMHDVEDSRQYMLKSATSNKNSSTKESKKDDGYEKDDRAQDEERDTKSGCVVRSSSSGSGEEKEELKETSDSLQILAERLAYVRKTNQVLKYYMARDDDGLVLPSLRDIEIPTSSSCMKESYL</sequence>
<accession>A0A2C9LYK0</accession>
<dbReference type="Proteomes" id="UP000076420">
    <property type="component" value="Unassembled WGS sequence"/>
</dbReference>
<proteinExistence type="predicted"/>
<dbReference type="VEuPathDB" id="VectorBase:BGLAX_034560"/>
<feature type="compositionally biased region" description="Basic and acidic residues" evidence="1">
    <location>
        <begin position="208"/>
        <end position="218"/>
    </location>
</feature>
<feature type="region of interest" description="Disordered" evidence="1">
    <location>
        <begin position="163"/>
        <end position="218"/>
    </location>
</feature>
<feature type="compositionally biased region" description="Basic and acidic residues" evidence="1">
    <location>
        <begin position="171"/>
        <end position="186"/>
    </location>
</feature>
<evidence type="ECO:0000313" key="2">
    <source>
        <dbReference type="EnsemblMetazoa" id="BGLB036475-PA"/>
    </source>
</evidence>
<name>A0A2C9LYK0_BIOGL</name>
<dbReference type="VEuPathDB" id="VectorBase:BGLB036475"/>
<reference evidence="2" key="1">
    <citation type="submission" date="2020-05" db="UniProtKB">
        <authorList>
            <consortium name="EnsemblMetazoa"/>
        </authorList>
    </citation>
    <scope>IDENTIFICATION</scope>
    <source>
        <strain evidence="2">BB02</strain>
    </source>
</reference>
<dbReference type="OrthoDB" id="10273491at2759"/>
<dbReference type="KEGG" id="bgt:106068687"/>
<organism evidence="2 3">
    <name type="scientific">Biomphalaria glabrata</name>
    <name type="common">Bloodfluke planorb</name>
    <name type="synonym">Freshwater snail</name>
    <dbReference type="NCBI Taxonomy" id="6526"/>
    <lineage>
        <taxon>Eukaryota</taxon>
        <taxon>Metazoa</taxon>
        <taxon>Spiralia</taxon>
        <taxon>Lophotrochozoa</taxon>
        <taxon>Mollusca</taxon>
        <taxon>Gastropoda</taxon>
        <taxon>Heterobranchia</taxon>
        <taxon>Euthyneura</taxon>
        <taxon>Panpulmonata</taxon>
        <taxon>Hygrophila</taxon>
        <taxon>Lymnaeoidea</taxon>
        <taxon>Planorbidae</taxon>
        <taxon>Biomphalaria</taxon>
    </lineage>
</organism>
<protein>
    <submittedName>
        <fullName evidence="2">Uncharacterized protein</fullName>
    </submittedName>
</protein>
<evidence type="ECO:0000256" key="1">
    <source>
        <dbReference type="SAM" id="MobiDB-lite"/>
    </source>
</evidence>
<gene>
    <name evidence="2" type="primary">106068687</name>
</gene>
<evidence type="ECO:0000313" key="3">
    <source>
        <dbReference type="Proteomes" id="UP000076420"/>
    </source>
</evidence>